<reference evidence="4" key="1">
    <citation type="submission" date="2021-01" db="EMBL/GenBank/DDBJ databases">
        <title>Whole genome shotgun sequence of Rugosimonospora africana NBRC 104875.</title>
        <authorList>
            <person name="Komaki H."/>
            <person name="Tamura T."/>
        </authorList>
    </citation>
    <scope>NUCLEOTIDE SEQUENCE</scope>
    <source>
        <strain evidence="4">NBRC 104875</strain>
    </source>
</reference>
<feature type="compositionally biased region" description="Polar residues" evidence="2">
    <location>
        <begin position="379"/>
        <end position="397"/>
    </location>
</feature>
<keyword evidence="1" id="KW-0597">Phosphoprotein</keyword>
<proteinExistence type="predicted"/>
<evidence type="ECO:0000256" key="2">
    <source>
        <dbReference type="SAM" id="MobiDB-lite"/>
    </source>
</evidence>
<organism evidence="4 5">
    <name type="scientific">Rugosimonospora africana</name>
    <dbReference type="NCBI Taxonomy" id="556532"/>
    <lineage>
        <taxon>Bacteria</taxon>
        <taxon>Bacillati</taxon>
        <taxon>Actinomycetota</taxon>
        <taxon>Actinomycetes</taxon>
        <taxon>Micromonosporales</taxon>
        <taxon>Micromonosporaceae</taxon>
        <taxon>Rugosimonospora</taxon>
    </lineage>
</organism>
<evidence type="ECO:0000313" key="5">
    <source>
        <dbReference type="Proteomes" id="UP000642748"/>
    </source>
</evidence>
<gene>
    <name evidence="4" type="ORF">Raf01_06740</name>
</gene>
<evidence type="ECO:0000313" key="4">
    <source>
        <dbReference type="EMBL" id="GIH12502.1"/>
    </source>
</evidence>
<dbReference type="Gene3D" id="2.60.200.20">
    <property type="match status" value="1"/>
</dbReference>
<name>A0A8J3QN20_9ACTN</name>
<evidence type="ECO:0000259" key="3">
    <source>
        <dbReference type="PROSITE" id="PS50006"/>
    </source>
</evidence>
<evidence type="ECO:0000256" key="1">
    <source>
        <dbReference type="ARBA" id="ARBA00022553"/>
    </source>
</evidence>
<dbReference type="Proteomes" id="UP000642748">
    <property type="component" value="Unassembled WGS sequence"/>
</dbReference>
<dbReference type="EMBL" id="BONZ01000007">
    <property type="protein sequence ID" value="GIH12502.1"/>
    <property type="molecule type" value="Genomic_DNA"/>
</dbReference>
<dbReference type="AlphaFoldDB" id="A0A8J3QN20"/>
<accession>A0A8J3QN20</accession>
<dbReference type="InterPro" id="IPR008984">
    <property type="entry name" value="SMAD_FHA_dom_sf"/>
</dbReference>
<feature type="region of interest" description="Disordered" evidence="2">
    <location>
        <begin position="370"/>
        <end position="397"/>
    </location>
</feature>
<dbReference type="InterPro" id="IPR000253">
    <property type="entry name" value="FHA_dom"/>
</dbReference>
<dbReference type="PROSITE" id="PS50006">
    <property type="entry name" value="FHA_DOMAIN"/>
    <property type="match status" value="1"/>
</dbReference>
<dbReference type="SUPFAM" id="SSF49879">
    <property type="entry name" value="SMAD/FHA domain"/>
    <property type="match status" value="1"/>
</dbReference>
<keyword evidence="5" id="KW-1185">Reference proteome</keyword>
<protein>
    <recommendedName>
        <fullName evidence="3">FHA domain-containing protein</fullName>
    </recommendedName>
</protein>
<comment type="caution">
    <text evidence="4">The sequence shown here is derived from an EMBL/GenBank/DDBJ whole genome shotgun (WGS) entry which is preliminary data.</text>
</comment>
<feature type="domain" description="FHA" evidence="3">
    <location>
        <begin position="277"/>
        <end position="329"/>
    </location>
</feature>
<sequence>MTRPLDIDPSGGMIGPRINWPGEQIVRFGISHVLDAIERRISTDPTAAGGVTDLGEVVRRADLDGGRPAHLLRLGLVIDALSKHMADPRVAIYAVADRALLSDTDLTANERMVIRRWSDDGKVEVVRNGGPTAALRAREIAALTGLPLISRNSTGFPGLSYAPAPTPNGVVLIPQMIGPGPAAPAAVLGRQWRCPEPGCASFGPPGQRNSDPFGPPPDEDAEPAGPPPPQLLNGRPHCPRHGAPLTDIGPRPRAVTLAARVDGMVWHRFQVTEAEPVPVGRAPEEHNGVGLGLALDDRGLRWVSRSHLRFELRGHTLQVIDTSTNGSTVLLRTGPADAPRRAPLNRGEVAPLTEWDTVELYEGVELGRADRASGPVTGAPSTGSVMAEAPTQSIRLA</sequence>
<feature type="region of interest" description="Disordered" evidence="2">
    <location>
        <begin position="197"/>
        <end position="250"/>
    </location>
</feature>